<dbReference type="Gene3D" id="3.30.300.30">
    <property type="match status" value="1"/>
</dbReference>
<evidence type="ECO:0000256" key="3">
    <source>
        <dbReference type="SAM" id="SignalP"/>
    </source>
</evidence>
<dbReference type="Gene3D" id="3.40.50.12780">
    <property type="entry name" value="N-terminal domain of ligase-like"/>
    <property type="match status" value="2"/>
</dbReference>
<dbReference type="InterPro" id="IPR002018">
    <property type="entry name" value="CarbesteraseB"/>
</dbReference>
<dbReference type="EMBL" id="CAJNNV010033047">
    <property type="protein sequence ID" value="CAE8641881.1"/>
    <property type="molecule type" value="Genomic_DNA"/>
</dbReference>
<dbReference type="Proteomes" id="UP000654075">
    <property type="component" value="Unassembled WGS sequence"/>
</dbReference>
<dbReference type="GO" id="GO:0005737">
    <property type="term" value="C:cytoplasm"/>
    <property type="evidence" value="ECO:0007669"/>
    <property type="project" value="TreeGrafter"/>
</dbReference>
<dbReference type="InterPro" id="IPR045851">
    <property type="entry name" value="AMP-bd_C_sf"/>
</dbReference>
<feature type="transmembrane region" description="Helical" evidence="2">
    <location>
        <begin position="668"/>
        <end position="687"/>
    </location>
</feature>
<feature type="region of interest" description="Disordered" evidence="1">
    <location>
        <begin position="1284"/>
        <end position="1306"/>
    </location>
</feature>
<keyword evidence="2" id="KW-0812">Transmembrane</keyword>
<reference evidence="6" key="1">
    <citation type="submission" date="2021-02" db="EMBL/GenBank/DDBJ databases">
        <authorList>
            <person name="Dougan E. K."/>
            <person name="Rhodes N."/>
            <person name="Thang M."/>
            <person name="Chan C."/>
        </authorList>
    </citation>
    <scope>NUCLEOTIDE SEQUENCE</scope>
</reference>
<keyword evidence="2" id="KW-1133">Transmembrane helix</keyword>
<dbReference type="GO" id="GO:0043041">
    <property type="term" value="P:amino acid activation for nonribosomal peptide biosynthetic process"/>
    <property type="evidence" value="ECO:0007669"/>
    <property type="project" value="TreeGrafter"/>
</dbReference>
<dbReference type="InterPro" id="IPR019819">
    <property type="entry name" value="Carboxylesterase_B_CS"/>
</dbReference>
<feature type="transmembrane region" description="Helical" evidence="2">
    <location>
        <begin position="1566"/>
        <end position="1585"/>
    </location>
</feature>
<feature type="transmembrane region" description="Helical" evidence="2">
    <location>
        <begin position="1441"/>
        <end position="1459"/>
    </location>
</feature>
<feature type="transmembrane region" description="Helical" evidence="2">
    <location>
        <begin position="1742"/>
        <end position="1761"/>
    </location>
</feature>
<evidence type="ECO:0000256" key="2">
    <source>
        <dbReference type="SAM" id="Phobius"/>
    </source>
</evidence>
<dbReference type="InterPro" id="IPR042099">
    <property type="entry name" value="ANL_N_sf"/>
</dbReference>
<dbReference type="PANTHER" id="PTHR45527:SF1">
    <property type="entry name" value="FATTY ACID SYNTHASE"/>
    <property type="match status" value="1"/>
</dbReference>
<keyword evidence="2" id="KW-0472">Membrane</keyword>
<dbReference type="Pfam" id="PF00135">
    <property type="entry name" value="COesterase"/>
    <property type="match status" value="2"/>
</dbReference>
<dbReference type="SUPFAM" id="SSF56801">
    <property type="entry name" value="Acetyl-CoA synthetase-like"/>
    <property type="match status" value="1"/>
</dbReference>
<feature type="domain" description="Carboxylesterase type B" evidence="4">
    <location>
        <begin position="82"/>
        <end position="307"/>
    </location>
</feature>
<feature type="compositionally biased region" description="Polar residues" evidence="1">
    <location>
        <begin position="1286"/>
        <end position="1301"/>
    </location>
</feature>
<dbReference type="Gene3D" id="3.40.50.1820">
    <property type="entry name" value="alpha/beta hydrolase"/>
    <property type="match status" value="1"/>
</dbReference>
<feature type="transmembrane region" description="Helical" evidence="2">
    <location>
        <begin position="1402"/>
        <end position="1421"/>
    </location>
</feature>
<dbReference type="OrthoDB" id="19653at2759"/>
<proteinExistence type="predicted"/>
<accession>A0A813HWV2</accession>
<feature type="chain" id="PRO_5032869647" evidence="3">
    <location>
        <begin position="40"/>
        <end position="1824"/>
    </location>
</feature>
<feature type="signal peptide" evidence="3">
    <location>
        <begin position="1"/>
        <end position="39"/>
    </location>
</feature>
<dbReference type="PROSITE" id="PS00941">
    <property type="entry name" value="CARBOXYLESTERASE_B_2"/>
    <property type="match status" value="1"/>
</dbReference>
<dbReference type="InterPro" id="IPR000873">
    <property type="entry name" value="AMP-dep_synth/lig_dom"/>
</dbReference>
<feature type="non-terminal residue" evidence="6">
    <location>
        <position position="1824"/>
    </location>
</feature>
<dbReference type="GO" id="GO:0044550">
    <property type="term" value="P:secondary metabolite biosynthetic process"/>
    <property type="evidence" value="ECO:0007669"/>
    <property type="project" value="TreeGrafter"/>
</dbReference>
<feature type="domain" description="Carboxylesterase type B" evidence="4">
    <location>
        <begin position="481"/>
        <end position="597"/>
    </location>
</feature>
<feature type="transmembrane region" description="Helical" evidence="2">
    <location>
        <begin position="1621"/>
        <end position="1640"/>
    </location>
</feature>
<dbReference type="GO" id="GO:0031177">
    <property type="term" value="F:phosphopantetheine binding"/>
    <property type="evidence" value="ECO:0007669"/>
    <property type="project" value="TreeGrafter"/>
</dbReference>
<evidence type="ECO:0000256" key="1">
    <source>
        <dbReference type="SAM" id="MobiDB-lite"/>
    </source>
</evidence>
<feature type="domain" description="AMP-dependent synthetase/ligase" evidence="5">
    <location>
        <begin position="727"/>
        <end position="1071"/>
    </location>
</feature>
<keyword evidence="7" id="KW-1185">Reference proteome</keyword>
<evidence type="ECO:0000313" key="7">
    <source>
        <dbReference type="Proteomes" id="UP000654075"/>
    </source>
</evidence>
<dbReference type="PROSITE" id="PS00455">
    <property type="entry name" value="AMP_BINDING"/>
    <property type="match status" value="1"/>
</dbReference>
<protein>
    <submittedName>
        <fullName evidence="6">Uncharacterized protein</fullName>
    </submittedName>
</protein>
<feature type="transmembrane region" description="Helical" evidence="2">
    <location>
        <begin position="1466"/>
        <end position="1488"/>
    </location>
</feature>
<evidence type="ECO:0000313" key="6">
    <source>
        <dbReference type="EMBL" id="CAE8641881.1"/>
    </source>
</evidence>
<dbReference type="InterPro" id="IPR029058">
    <property type="entry name" value="AB_hydrolase_fold"/>
</dbReference>
<gene>
    <name evidence="6" type="ORF">PGLA1383_LOCUS56454</name>
</gene>
<organism evidence="6 7">
    <name type="scientific">Polarella glacialis</name>
    <name type="common">Dinoflagellate</name>
    <dbReference type="NCBI Taxonomy" id="89957"/>
    <lineage>
        <taxon>Eukaryota</taxon>
        <taxon>Sar</taxon>
        <taxon>Alveolata</taxon>
        <taxon>Dinophyceae</taxon>
        <taxon>Suessiales</taxon>
        <taxon>Suessiaceae</taxon>
        <taxon>Polarella</taxon>
    </lineage>
</organism>
<comment type="caution">
    <text evidence="6">The sequence shown here is derived from an EMBL/GenBank/DDBJ whole genome shotgun (WGS) entry which is preliminary data.</text>
</comment>
<evidence type="ECO:0000259" key="5">
    <source>
        <dbReference type="Pfam" id="PF00501"/>
    </source>
</evidence>
<keyword evidence="3" id="KW-0732">Signal</keyword>
<sequence length="1824" mass="197500">RPKQPRGLKKPRGLNHGSSLGVFLFLSVCLLLHFPAADAKALAGRPPRNQRHRPGLRRILGEPIQVHLPGDDYLLIGVQGGYVASFLGVPYAAPPVLDNRWRSPQPVLRPASGQLVATEPRPNCVQPQAPQILKAHPEWGSEGVWPALDSGPMASGQPQEDCLYLNVYTPHWALGPKEGQQLRPILVWIPGGNRMYGGANDAQLDGRNMALATDAVIVVFSYRLGVLGWGVHPDIADRNEDVSTPMLAFQDQQAALRWVQRNALAFGGDPSLVTLAGESSAGMDIYFHLLHPKSNTLFHRALISSGGETLMPNELSDSDSAYDWSSNPTSDWQQQSWYRSCSDLFGKALRTAGEMCGSANPGGLLGDLSCLLTLPAENLDPSGAFPGCNFPLPASWIVRGSAPNISVMLGFNAADGASDGPEESPGYGSPMLSFLDSFASYFGAAGTLLAQAYTRSPMPRPFGYPGVSRPHVNKTMAYGFWVEAFTDYEYICPTLEAASIFQSKGLNTYLYRFDRAPKSEFLLCSAVTCDGSEREEDFVMAGACHGCDVPFWFLDSQHLTEDEEAVSQTMLKYFANFMRTGAPDSGVQNVSDLPPWLRAIGSKAVSEDTVLQWLYSFKPPTPDVVHLIGFGAPHVESITAGPDQWKCHLWADIYRYDRLRSSGLAASYHFLTGLGVMCLVLVCAWRWKLQPSEWQMLRSCQGLPTESKLTGSLEYFPRHMTVYQLFSKCAEQYSDSPAIEIEVCRSRKTTSYSELQLRVNAVARALRAAGGSEAEGVVPVLADRGVHLVTAILGVLATGRAWAGVDPTAPLARKSAILSELGCPPVVLAEEGVVLPQMPGSVMSVVRISPEGEVTSELGHMSGDVGCTAYQHRTVPTSASSVAMIVFTSGSTGVPKGVLYSQEMLLHGTWFYGKLVGMSHGERALLKSPHHWAVIEYELFPPLIFGATLFVAEPGGHKKPAYLANLLVQERLRTLMITPRVLDAVLGSFPGGSADSLALKHCVCVGESLRAEVVARFHEAVPAACIHNIYGPSEASCATWTSSSPEKAWQAQSSGNVPAGKPQPHVVIYILRNVATPSGARGPRPDQEGLLDAQDSINNNNIDNNNNMSQPHDSVHGGQATMLPVPEGEEGEVYIGGVMSSGYLNRAAETAAKFVKVSGVEGQLYGTGDLGKLVDGQLQVLGRIDHQLNVSGVRIEPGEVEAVLRGLHAREAVVLAAGQPEKLVAICAPTDGSPQHADSEAILQVCSDRLPEYMVPKSLIWLENQPSLPNGKVDRRECQSLADKLVQSQQEDATSDSSGSGDVQLDSLGMARTMGPEQIRWQRATQMCYAYWSLGVVIDHWMGCEPRSWRCENVMHLVPHWGELVLRSIGNVQDICGFLLLGAYSDAQENEQRRTSLGTKDLVLWLLHLSICALIPLISFLTPWQHGFPSMETANVHRWYLWMYVLARVLLCLFTRAGIPPAAQVSIMLLLICVCPSSGVLDLCVGTADLSQVSLLSGLGFFLFPSYCVDPRNGSRAGASDLNHLRDSGGCSCAAVGQLELFFIAFYLAVFHLAGQIKKLLSCSPVLVVAGAFLSGLVALLSQFPVLRTKYQGQLLGLAVLYILCAATSKLLEHHPLQAPATLLLGTCFLSQLTTTYFYYPFNSLETGRLMSDTPLELCLGTVQPLLFLAASLQLAPSCEEAKPGLAQRLLKRAGGGALGTYMFHYYYTPSFVMVVQASAQVLASSDGGVVSFFDIFGFLRGVLQVASALALPVAFVFLIGPSFQSILLDSVPTFAMRLLRSSRADWMAVASDERLCRIAPAGPSSGPAEHDMATLQSALYCRI</sequence>
<dbReference type="SUPFAM" id="SSF53474">
    <property type="entry name" value="alpha/beta-Hydrolases"/>
    <property type="match status" value="1"/>
</dbReference>
<evidence type="ECO:0000259" key="4">
    <source>
        <dbReference type="Pfam" id="PF00135"/>
    </source>
</evidence>
<dbReference type="Pfam" id="PF00501">
    <property type="entry name" value="AMP-binding"/>
    <property type="match status" value="1"/>
</dbReference>
<dbReference type="PANTHER" id="PTHR45527">
    <property type="entry name" value="NONRIBOSOMAL PEPTIDE SYNTHETASE"/>
    <property type="match status" value="1"/>
</dbReference>
<name>A0A813HWV2_POLGL</name>
<feature type="transmembrane region" description="Helical" evidence="2">
    <location>
        <begin position="1535"/>
        <end position="1554"/>
    </location>
</feature>
<dbReference type="InterPro" id="IPR020845">
    <property type="entry name" value="AMP-binding_CS"/>
</dbReference>